<evidence type="ECO:0000313" key="3">
    <source>
        <dbReference type="Proteomes" id="UP000324222"/>
    </source>
</evidence>
<evidence type="ECO:0000256" key="1">
    <source>
        <dbReference type="SAM" id="MobiDB-lite"/>
    </source>
</evidence>
<organism evidence="2 3">
    <name type="scientific">Portunus trituberculatus</name>
    <name type="common">Swimming crab</name>
    <name type="synonym">Neptunus trituberculatus</name>
    <dbReference type="NCBI Taxonomy" id="210409"/>
    <lineage>
        <taxon>Eukaryota</taxon>
        <taxon>Metazoa</taxon>
        <taxon>Ecdysozoa</taxon>
        <taxon>Arthropoda</taxon>
        <taxon>Crustacea</taxon>
        <taxon>Multicrustacea</taxon>
        <taxon>Malacostraca</taxon>
        <taxon>Eumalacostraca</taxon>
        <taxon>Eucarida</taxon>
        <taxon>Decapoda</taxon>
        <taxon>Pleocyemata</taxon>
        <taxon>Brachyura</taxon>
        <taxon>Eubrachyura</taxon>
        <taxon>Portunoidea</taxon>
        <taxon>Portunidae</taxon>
        <taxon>Portuninae</taxon>
        <taxon>Portunus</taxon>
    </lineage>
</organism>
<feature type="compositionally biased region" description="Low complexity" evidence="1">
    <location>
        <begin position="16"/>
        <end position="25"/>
    </location>
</feature>
<gene>
    <name evidence="2" type="ORF">E2C01_047188</name>
</gene>
<name>A0A5B7G6S3_PORTR</name>
<evidence type="ECO:0000313" key="2">
    <source>
        <dbReference type="EMBL" id="MPC53299.1"/>
    </source>
</evidence>
<reference evidence="2 3" key="1">
    <citation type="submission" date="2019-05" db="EMBL/GenBank/DDBJ databases">
        <title>Another draft genome of Portunus trituberculatus and its Hox gene families provides insights of decapod evolution.</title>
        <authorList>
            <person name="Jeong J.-H."/>
            <person name="Song I."/>
            <person name="Kim S."/>
            <person name="Choi T."/>
            <person name="Kim D."/>
            <person name="Ryu S."/>
            <person name="Kim W."/>
        </authorList>
    </citation>
    <scope>NUCLEOTIDE SEQUENCE [LARGE SCALE GENOMIC DNA]</scope>
    <source>
        <tissue evidence="2">Muscle</tissue>
    </source>
</reference>
<dbReference type="EMBL" id="VSRR010011514">
    <property type="protein sequence ID" value="MPC53299.1"/>
    <property type="molecule type" value="Genomic_DNA"/>
</dbReference>
<accession>A0A5B7G6S3</accession>
<comment type="caution">
    <text evidence="2">The sequence shown here is derived from an EMBL/GenBank/DDBJ whole genome shotgun (WGS) entry which is preliminary data.</text>
</comment>
<sequence>MTLPHSTTYIKLIHSTTTTPTRPRTLGTHPSHPPWPLTPSRPQTYLRNTPITVYLLSGSKSRHLREDIRRGRGIRI</sequence>
<feature type="region of interest" description="Disordered" evidence="1">
    <location>
        <begin position="13"/>
        <end position="43"/>
    </location>
</feature>
<dbReference type="Proteomes" id="UP000324222">
    <property type="component" value="Unassembled WGS sequence"/>
</dbReference>
<dbReference type="AlphaFoldDB" id="A0A5B7G6S3"/>
<proteinExistence type="predicted"/>
<keyword evidence="3" id="KW-1185">Reference proteome</keyword>
<protein>
    <submittedName>
        <fullName evidence="2">Uncharacterized protein</fullName>
    </submittedName>
</protein>